<dbReference type="EMBL" id="VXIS01000122">
    <property type="protein sequence ID" value="KAA8903085.1"/>
    <property type="molecule type" value="Genomic_DNA"/>
</dbReference>
<dbReference type="AlphaFoldDB" id="A0A5J5EU63"/>
<name>A0A5J5EU63_9PEZI</name>
<dbReference type="Proteomes" id="UP000326924">
    <property type="component" value="Unassembled WGS sequence"/>
</dbReference>
<sequence>MCSLAACWAISQSHPRTRTIKPTDRSKRSTRVNSIQVNSIQFILGGSESIKCNEQGRMHCTRCSFLAACERASSIRSSAHHAFGIPPFFLGQVQTTSTEVAPCSVCSVCHIFFFGVGTTVTRGARTTNASENVSHRDERPEKGRPCCYCRFE</sequence>
<reference evidence="1 2" key="1">
    <citation type="submission" date="2019-09" db="EMBL/GenBank/DDBJ databases">
        <title>Draft genome of the ectomycorrhizal ascomycete Sphaerosporella brunnea.</title>
        <authorList>
            <consortium name="DOE Joint Genome Institute"/>
            <person name="Benucci G.M."/>
            <person name="Marozzi G."/>
            <person name="Antonielli L."/>
            <person name="Sanchez S."/>
            <person name="Marco P."/>
            <person name="Wang X."/>
            <person name="Falini L.B."/>
            <person name="Barry K."/>
            <person name="Haridas S."/>
            <person name="Lipzen A."/>
            <person name="Labutti K."/>
            <person name="Grigoriev I.V."/>
            <person name="Murat C."/>
            <person name="Martin F."/>
            <person name="Albertini E."/>
            <person name="Donnini D."/>
            <person name="Bonito G."/>
        </authorList>
    </citation>
    <scope>NUCLEOTIDE SEQUENCE [LARGE SCALE GENOMIC DNA]</scope>
    <source>
        <strain evidence="1 2">Sb_GMNB300</strain>
    </source>
</reference>
<accession>A0A5J5EU63</accession>
<gene>
    <name evidence="1" type="ORF">FN846DRAFT_68693</name>
</gene>
<evidence type="ECO:0000313" key="1">
    <source>
        <dbReference type="EMBL" id="KAA8903085.1"/>
    </source>
</evidence>
<comment type="caution">
    <text evidence="1">The sequence shown here is derived from an EMBL/GenBank/DDBJ whole genome shotgun (WGS) entry which is preliminary data.</text>
</comment>
<protein>
    <submittedName>
        <fullName evidence="1">Uncharacterized protein</fullName>
    </submittedName>
</protein>
<proteinExistence type="predicted"/>
<organism evidence="1 2">
    <name type="scientific">Sphaerosporella brunnea</name>
    <dbReference type="NCBI Taxonomy" id="1250544"/>
    <lineage>
        <taxon>Eukaryota</taxon>
        <taxon>Fungi</taxon>
        <taxon>Dikarya</taxon>
        <taxon>Ascomycota</taxon>
        <taxon>Pezizomycotina</taxon>
        <taxon>Pezizomycetes</taxon>
        <taxon>Pezizales</taxon>
        <taxon>Pyronemataceae</taxon>
        <taxon>Sphaerosporella</taxon>
    </lineage>
</organism>
<dbReference type="InParanoid" id="A0A5J5EU63"/>
<keyword evidence="2" id="KW-1185">Reference proteome</keyword>
<evidence type="ECO:0000313" key="2">
    <source>
        <dbReference type="Proteomes" id="UP000326924"/>
    </source>
</evidence>